<evidence type="ECO:0000313" key="17">
    <source>
        <dbReference type="Proteomes" id="UP000694565"/>
    </source>
</evidence>
<reference evidence="16" key="1">
    <citation type="submission" date="2025-08" db="UniProtKB">
        <authorList>
            <consortium name="Ensembl"/>
        </authorList>
    </citation>
    <scope>IDENTIFICATION</scope>
</reference>
<accession>A0A8C2Z743</accession>
<name>A0A8C2Z743_CYCLU</name>
<evidence type="ECO:0000256" key="4">
    <source>
        <dbReference type="ARBA" id="ARBA00022511"/>
    </source>
</evidence>
<evidence type="ECO:0000256" key="2">
    <source>
        <dbReference type="ARBA" id="ARBA00004531"/>
    </source>
</evidence>
<evidence type="ECO:0000256" key="15">
    <source>
        <dbReference type="SAM" id="Phobius"/>
    </source>
</evidence>
<keyword evidence="5" id="KW-0945">Host-virus interaction</keyword>
<keyword evidence="10" id="KW-0564">Palmitate</keyword>
<evidence type="ECO:0000256" key="11">
    <source>
        <dbReference type="ARBA" id="ARBA00023157"/>
    </source>
</evidence>
<evidence type="ECO:0000256" key="12">
    <source>
        <dbReference type="ARBA" id="ARBA00023180"/>
    </source>
</evidence>
<dbReference type="CDD" id="cd09951">
    <property type="entry name" value="HERV-Rb-like_HR1-HR2"/>
    <property type="match status" value="1"/>
</dbReference>
<dbReference type="Proteomes" id="UP000694565">
    <property type="component" value="Unplaced"/>
</dbReference>
<keyword evidence="12" id="KW-0325">Glycoprotein</keyword>
<keyword evidence="13" id="KW-0449">Lipoprotein</keyword>
<dbReference type="PANTHER" id="PTHR10424:SF81">
    <property type="entry name" value="ERVV2 PROTEIN"/>
    <property type="match status" value="1"/>
</dbReference>
<evidence type="ECO:0000256" key="1">
    <source>
        <dbReference type="ARBA" id="ARBA00004402"/>
    </source>
</evidence>
<organism evidence="16 17">
    <name type="scientific">Cyclopterus lumpus</name>
    <name type="common">Lumpsucker</name>
    <dbReference type="NCBI Taxonomy" id="8103"/>
    <lineage>
        <taxon>Eukaryota</taxon>
        <taxon>Metazoa</taxon>
        <taxon>Chordata</taxon>
        <taxon>Craniata</taxon>
        <taxon>Vertebrata</taxon>
        <taxon>Euteleostomi</taxon>
        <taxon>Actinopterygii</taxon>
        <taxon>Neopterygii</taxon>
        <taxon>Teleostei</taxon>
        <taxon>Neoteleostei</taxon>
        <taxon>Acanthomorphata</taxon>
        <taxon>Eupercaria</taxon>
        <taxon>Perciformes</taxon>
        <taxon>Cottioidei</taxon>
        <taxon>Cottales</taxon>
        <taxon>Cyclopteridae</taxon>
        <taxon>Cyclopterus</taxon>
    </lineage>
</organism>
<evidence type="ECO:0000256" key="5">
    <source>
        <dbReference type="ARBA" id="ARBA00022581"/>
    </source>
</evidence>
<dbReference type="InterPro" id="IPR018154">
    <property type="entry name" value="TLV/ENV_coat_polyprotein"/>
</dbReference>
<keyword evidence="11" id="KW-1015">Disulfide bond</keyword>
<evidence type="ECO:0000256" key="13">
    <source>
        <dbReference type="ARBA" id="ARBA00023288"/>
    </source>
</evidence>
<evidence type="ECO:0000313" key="16">
    <source>
        <dbReference type="Ensembl" id="ENSCLMP00005022991.1"/>
    </source>
</evidence>
<keyword evidence="17" id="KW-1185">Reference proteome</keyword>
<evidence type="ECO:0000256" key="7">
    <source>
        <dbReference type="ARBA" id="ARBA00022870"/>
    </source>
</evidence>
<dbReference type="Pfam" id="PF00429">
    <property type="entry name" value="TLV_coat"/>
    <property type="match status" value="1"/>
</dbReference>
<keyword evidence="7" id="KW-1043">Host membrane</keyword>
<reference evidence="16" key="2">
    <citation type="submission" date="2025-09" db="UniProtKB">
        <authorList>
            <consortium name="Ensembl"/>
        </authorList>
    </citation>
    <scope>IDENTIFICATION</scope>
</reference>
<evidence type="ECO:0000256" key="14">
    <source>
        <dbReference type="SAM" id="MobiDB-lite"/>
    </source>
</evidence>
<feature type="transmembrane region" description="Helical" evidence="15">
    <location>
        <begin position="576"/>
        <end position="598"/>
    </location>
</feature>
<dbReference type="SUPFAM" id="SSF58069">
    <property type="entry name" value="Virus ectodomain"/>
    <property type="match status" value="1"/>
</dbReference>
<keyword evidence="4" id="KW-1032">Host cell membrane</keyword>
<protein>
    <submittedName>
        <fullName evidence="16">Uncharacterized protein</fullName>
    </submittedName>
</protein>
<sequence length="660" mass="73722">MLALPFVWWEAQRERKLQVSNTNTSHTQYVSNMDHLTAPAGATVMSPQRNRTRHSSEKEAAEVSRTPQVAVQCAVGDLCVAAFDVCRTGGCPKGSLRSEDREIWMTSHNHKYLCTGKCTWADVFASTNPKAYVNRSHENFRKISLTGPISQCDGKTVWDGPCNMVSLAVTNPQENMTGYYSLGVGRVGGPLYLVHIQVSRLLLKEQPGVTEAPPNALVSYVNISSVRETIATETGFDKPNIWLNWLVYTAKDLQRPDCLVCANSNCQDLLCLPFALNPGSDKEGFKCMLELFKSRNNPKCITLALLFPAVPSVYPPEFTYYKGNYTCLHSSHGSSQIGTLNHCQTIINVTAGEGDIQSYCGDRVLRDYLPGSWRGTCALVRLIMPVTMVPLSPESLRRLNLEANHSPSLTRTRRDVLAASFDKSIYIDCIGVPRGVPDEYKARSPILAGFESIFIWPTVNKNVDWINYIYYNQQRFVNYTRDAIKGIQEQLESTSLMAWQNRMALDMLLAESGGVCKMFGKMCCTFIPNNTAPDCSVTRALAGLTSLSKELAENSGVEEVALDFLSQWLGKYASTFFVTISTVVTLGVLLVLFVRCCLPLLKACFSRFITTVVSEGDQHTRIMPLVFLERGVSEQDPEWEMRYSDPPPSYFDVIWEYEAI</sequence>
<dbReference type="PANTHER" id="PTHR10424">
    <property type="entry name" value="VIRAL ENVELOPE PROTEIN"/>
    <property type="match status" value="1"/>
</dbReference>
<comment type="subcellular location">
    <subcellularLocation>
        <location evidence="1">Host cell membrane</location>
        <topology evidence="1">Single-pass type I membrane protein</topology>
    </subcellularLocation>
    <subcellularLocation>
        <location evidence="2">Host endomembrane system</location>
        <topology evidence="2">Peripheral membrane protein</topology>
    </subcellularLocation>
    <subcellularLocation>
        <location evidence="3">Virion membrane</location>
        <topology evidence="3">Single-pass type I membrane protein</topology>
    </subcellularLocation>
</comment>
<dbReference type="Gene3D" id="1.10.287.210">
    <property type="match status" value="1"/>
</dbReference>
<proteinExistence type="predicted"/>
<evidence type="ECO:0000256" key="6">
    <source>
        <dbReference type="ARBA" id="ARBA00022692"/>
    </source>
</evidence>
<dbReference type="GeneTree" id="ENSGT00530000064449"/>
<dbReference type="AlphaFoldDB" id="A0A8C2Z743"/>
<evidence type="ECO:0000256" key="10">
    <source>
        <dbReference type="ARBA" id="ARBA00023139"/>
    </source>
</evidence>
<feature type="region of interest" description="Disordered" evidence="14">
    <location>
        <begin position="42"/>
        <end position="63"/>
    </location>
</feature>
<keyword evidence="6 15" id="KW-0812">Transmembrane</keyword>
<keyword evidence="8 15" id="KW-1133">Transmembrane helix</keyword>
<evidence type="ECO:0000256" key="3">
    <source>
        <dbReference type="ARBA" id="ARBA00004563"/>
    </source>
</evidence>
<evidence type="ECO:0000256" key="8">
    <source>
        <dbReference type="ARBA" id="ARBA00022989"/>
    </source>
</evidence>
<keyword evidence="9 15" id="KW-0472">Membrane</keyword>
<evidence type="ECO:0000256" key="9">
    <source>
        <dbReference type="ARBA" id="ARBA00023136"/>
    </source>
</evidence>
<dbReference type="Ensembl" id="ENSCLMT00005024079.1">
    <property type="protein sequence ID" value="ENSCLMP00005022991.1"/>
    <property type="gene ID" value="ENSCLMG00005011405.1"/>
</dbReference>